<protein>
    <recommendedName>
        <fullName evidence="3">Lipoprotein</fullName>
    </recommendedName>
</protein>
<evidence type="ECO:0000313" key="2">
    <source>
        <dbReference type="Proteomes" id="UP000033054"/>
    </source>
</evidence>
<dbReference type="RefSeq" id="WP_046573374.1">
    <property type="nucleotide sequence ID" value="NZ_CP010429.1"/>
</dbReference>
<name>A0A0E3V6W4_9BACT</name>
<proteinExistence type="predicted"/>
<dbReference type="PATRIC" id="fig|1379870.5.peg.1806"/>
<dbReference type="KEGG" id="srd:SD10_08275"/>
<organism evidence="1 2">
    <name type="scientific">Spirosoma radiotolerans</name>
    <dbReference type="NCBI Taxonomy" id="1379870"/>
    <lineage>
        <taxon>Bacteria</taxon>
        <taxon>Pseudomonadati</taxon>
        <taxon>Bacteroidota</taxon>
        <taxon>Cytophagia</taxon>
        <taxon>Cytophagales</taxon>
        <taxon>Cytophagaceae</taxon>
        <taxon>Spirosoma</taxon>
    </lineage>
</organism>
<dbReference type="OrthoDB" id="951494at2"/>
<dbReference type="HOGENOM" id="CLU_1453563_0_0_10"/>
<dbReference type="AlphaFoldDB" id="A0A0E3V6W4"/>
<sequence length="186" mass="21261">MQIRVLLYTGVLVGLLYGCKPRPFQTNLAGYIIQFPTTLSQLQKQYPTGQLLSDDRFVDSRQTVRIEWWFNVWGNTGNQELRNEPYGVVIFLRGKEAKFDSVKSILQQHYGQIMEPLVFTKSHGNFSGLKPTYVCHTRDGAFIVLTKSDSYRSEPNSLRISIGYNLNTKEEEAFALLGGPIYNDKL</sequence>
<accession>A0A0E3V6W4</accession>
<reference evidence="1 2" key="1">
    <citation type="journal article" date="2014" name="Curr. Microbiol.">
        <title>Spirosoma radiotolerans sp. nov., a gamma-radiation-resistant bacterium isolated from gamma ray-irradiated soil.</title>
        <authorList>
            <person name="Lee J.J."/>
            <person name="Srinivasan S."/>
            <person name="Lim S."/>
            <person name="Joe M."/>
            <person name="Im S."/>
            <person name="Bae S.I."/>
            <person name="Park K.R."/>
            <person name="Han J.H."/>
            <person name="Park S.H."/>
            <person name="Joo B.M."/>
            <person name="Park S.J."/>
            <person name="Kim M.K."/>
        </authorList>
    </citation>
    <scope>NUCLEOTIDE SEQUENCE [LARGE SCALE GENOMIC DNA]</scope>
    <source>
        <strain evidence="1 2">DG5A</strain>
    </source>
</reference>
<gene>
    <name evidence="1" type="ORF">SD10_08275</name>
</gene>
<evidence type="ECO:0008006" key="3">
    <source>
        <dbReference type="Google" id="ProtNLM"/>
    </source>
</evidence>
<dbReference type="Proteomes" id="UP000033054">
    <property type="component" value="Chromosome"/>
</dbReference>
<dbReference type="EMBL" id="CP010429">
    <property type="protein sequence ID" value="AKD54896.1"/>
    <property type="molecule type" value="Genomic_DNA"/>
</dbReference>
<evidence type="ECO:0000313" key="1">
    <source>
        <dbReference type="EMBL" id="AKD54896.1"/>
    </source>
</evidence>
<dbReference type="PROSITE" id="PS51257">
    <property type="entry name" value="PROKAR_LIPOPROTEIN"/>
    <property type="match status" value="1"/>
</dbReference>
<keyword evidence="2" id="KW-1185">Reference proteome</keyword>